<dbReference type="SUPFAM" id="SSF57362">
    <property type="entry name" value="BPTI-like"/>
    <property type="match status" value="1"/>
</dbReference>
<protein>
    <submittedName>
        <fullName evidence="8">BPTI/Kunitz inhibitor domain-containing protein</fullName>
    </submittedName>
</protein>
<evidence type="ECO:0000313" key="7">
    <source>
        <dbReference type="Proteomes" id="UP000271098"/>
    </source>
</evidence>
<reference evidence="8" key="1">
    <citation type="submission" date="2016-06" db="UniProtKB">
        <authorList>
            <consortium name="WormBaseParasite"/>
        </authorList>
    </citation>
    <scope>IDENTIFICATION</scope>
</reference>
<feature type="signal peptide" evidence="4">
    <location>
        <begin position="1"/>
        <end position="23"/>
    </location>
</feature>
<evidence type="ECO:0000313" key="6">
    <source>
        <dbReference type="EMBL" id="VDN27153.1"/>
    </source>
</evidence>
<keyword evidence="1" id="KW-0646">Protease inhibitor</keyword>
<dbReference type="PROSITE" id="PS50279">
    <property type="entry name" value="BPTI_KUNITZ_2"/>
    <property type="match status" value="1"/>
</dbReference>
<dbReference type="FunFam" id="4.10.410.10:FF:000020">
    <property type="entry name" value="Collagen, type VI, alpha 3"/>
    <property type="match status" value="1"/>
</dbReference>
<name>A0A183E513_9BILA</name>
<keyword evidence="2" id="KW-0722">Serine protease inhibitor</keyword>
<dbReference type="SMART" id="SM00131">
    <property type="entry name" value="KU"/>
    <property type="match status" value="1"/>
</dbReference>
<dbReference type="PANTHER" id="PTHR10083:SF373">
    <property type="entry name" value="SERINE PEPTIDASE INHIBITOR, KUNITZ TYPE, 2"/>
    <property type="match status" value="1"/>
</dbReference>
<dbReference type="CDD" id="cd00109">
    <property type="entry name" value="Kunitz-type"/>
    <property type="match status" value="1"/>
</dbReference>
<dbReference type="Pfam" id="PF00014">
    <property type="entry name" value="Kunitz_BPTI"/>
    <property type="match status" value="1"/>
</dbReference>
<evidence type="ECO:0000256" key="1">
    <source>
        <dbReference type="ARBA" id="ARBA00022690"/>
    </source>
</evidence>
<feature type="domain" description="BPTI/Kunitz inhibitor" evidence="5">
    <location>
        <begin position="35"/>
        <end position="81"/>
    </location>
</feature>
<dbReference type="GO" id="GO:0004867">
    <property type="term" value="F:serine-type endopeptidase inhibitor activity"/>
    <property type="evidence" value="ECO:0007669"/>
    <property type="project" value="UniProtKB-KW"/>
</dbReference>
<dbReference type="Proteomes" id="UP000271098">
    <property type="component" value="Unassembled WGS sequence"/>
</dbReference>
<feature type="chain" id="PRO_5043139007" evidence="4">
    <location>
        <begin position="24"/>
        <end position="92"/>
    </location>
</feature>
<keyword evidence="3" id="KW-1015">Disulfide bond</keyword>
<proteinExistence type="predicted"/>
<dbReference type="Gene3D" id="4.10.410.10">
    <property type="entry name" value="Pancreatic trypsin inhibitor Kunitz domain"/>
    <property type="match status" value="1"/>
</dbReference>
<accession>A0A183E513</accession>
<dbReference type="InterPro" id="IPR036880">
    <property type="entry name" value="Kunitz_BPTI_sf"/>
</dbReference>
<keyword evidence="7" id="KW-1185">Reference proteome</keyword>
<dbReference type="OrthoDB" id="196393at2759"/>
<evidence type="ECO:0000313" key="8">
    <source>
        <dbReference type="WBParaSite" id="GPUH_0001607601-mRNA-1"/>
    </source>
</evidence>
<keyword evidence="4" id="KW-0732">Signal</keyword>
<dbReference type="PANTHER" id="PTHR10083">
    <property type="entry name" value="KUNITZ-TYPE PROTEASE INHIBITOR-RELATED"/>
    <property type="match status" value="1"/>
</dbReference>
<evidence type="ECO:0000259" key="5">
    <source>
        <dbReference type="PROSITE" id="PS50279"/>
    </source>
</evidence>
<reference evidence="6 7" key="2">
    <citation type="submission" date="2018-11" db="EMBL/GenBank/DDBJ databases">
        <authorList>
            <consortium name="Pathogen Informatics"/>
        </authorList>
    </citation>
    <scope>NUCLEOTIDE SEQUENCE [LARGE SCALE GENOMIC DNA]</scope>
</reference>
<evidence type="ECO:0000256" key="3">
    <source>
        <dbReference type="ARBA" id="ARBA00023157"/>
    </source>
</evidence>
<dbReference type="EMBL" id="UYRT01083238">
    <property type="protein sequence ID" value="VDN27153.1"/>
    <property type="molecule type" value="Genomic_DNA"/>
</dbReference>
<sequence>MSACSSGFMAVLYSILLIFFTKCAKNQEMLEDARCNHYPDRGTCEDRGFAPKWYYDRYAHRCKQFYYGGCEGNDNRFDTLEGKPFQLSVISL</sequence>
<dbReference type="AlphaFoldDB" id="A0A183E513"/>
<dbReference type="InterPro" id="IPR002223">
    <property type="entry name" value="Kunitz_BPTI"/>
</dbReference>
<dbReference type="GO" id="GO:0005615">
    <property type="term" value="C:extracellular space"/>
    <property type="evidence" value="ECO:0007669"/>
    <property type="project" value="TreeGrafter"/>
</dbReference>
<evidence type="ECO:0000256" key="2">
    <source>
        <dbReference type="ARBA" id="ARBA00022900"/>
    </source>
</evidence>
<dbReference type="WBParaSite" id="GPUH_0001607601-mRNA-1">
    <property type="protein sequence ID" value="GPUH_0001607601-mRNA-1"/>
    <property type="gene ID" value="GPUH_0001607601"/>
</dbReference>
<organism evidence="8">
    <name type="scientific">Gongylonema pulchrum</name>
    <dbReference type="NCBI Taxonomy" id="637853"/>
    <lineage>
        <taxon>Eukaryota</taxon>
        <taxon>Metazoa</taxon>
        <taxon>Ecdysozoa</taxon>
        <taxon>Nematoda</taxon>
        <taxon>Chromadorea</taxon>
        <taxon>Rhabditida</taxon>
        <taxon>Spirurina</taxon>
        <taxon>Spiruromorpha</taxon>
        <taxon>Spiruroidea</taxon>
        <taxon>Gongylonematidae</taxon>
        <taxon>Gongylonema</taxon>
    </lineage>
</organism>
<gene>
    <name evidence="6" type="ORF">GPUH_LOCUS16054</name>
</gene>
<dbReference type="InterPro" id="IPR050098">
    <property type="entry name" value="TFPI/VKTCI-like"/>
</dbReference>
<evidence type="ECO:0000256" key="4">
    <source>
        <dbReference type="SAM" id="SignalP"/>
    </source>
</evidence>